<evidence type="ECO:0000313" key="13">
    <source>
        <dbReference type="EMBL" id="AEN78038.1"/>
    </source>
</evidence>
<dbReference type="InterPro" id="IPR005849">
    <property type="entry name" value="GalP_Utransf_N"/>
</dbReference>
<reference evidence="13 14" key="1">
    <citation type="journal article" date="2011" name="Microb. Cell Fact.">
        <title>Genome sequences and comparative genomics of two Lactobacillus ruminis strains from the bovine and human intestinal tracts.</title>
        <authorList>
            <person name="Forde B.M."/>
            <person name="Neville B.A."/>
            <person name="O'Donnell M.M."/>
            <person name="Riboulet-Bisson E."/>
            <person name="Claesson M.J."/>
            <person name="Coghlan A."/>
            <person name="Ross R.P."/>
            <person name="O'Toole P.W."/>
        </authorList>
    </citation>
    <scope>NUCLEOTIDE SEQUENCE [LARGE SCALE GENOMIC DNA]</scope>
    <source>
        <strain evidence="14">ATCC 27782 / RF3</strain>
    </source>
</reference>
<name>G2SN75_LIGR2</name>
<comment type="pathway">
    <text evidence="3 10">Carbohydrate metabolism; galactose metabolism.</text>
</comment>
<proteinExistence type="inferred from homology"/>
<dbReference type="EC" id="2.7.7.12" evidence="10"/>
<dbReference type="PROSITE" id="PS01163">
    <property type="entry name" value="GAL_P_UDP_TRANSF_II"/>
    <property type="match status" value="1"/>
</dbReference>
<dbReference type="GO" id="GO:0008108">
    <property type="term" value="F:UDP-glucose:hexose-1-phosphate uridylyltransferase activity"/>
    <property type="evidence" value="ECO:0007669"/>
    <property type="project" value="UniProtKB-UniRule"/>
</dbReference>
<gene>
    <name evidence="10 13" type="primary">galT</name>
    <name evidence="13" type="ordered locus">LRC_07530</name>
</gene>
<evidence type="ECO:0000256" key="9">
    <source>
        <dbReference type="ARBA" id="ARBA00023277"/>
    </source>
</evidence>
<dbReference type="GO" id="GO:0005737">
    <property type="term" value="C:cytoplasm"/>
    <property type="evidence" value="ECO:0007669"/>
    <property type="project" value="UniProtKB-SubCell"/>
</dbReference>
<dbReference type="Pfam" id="PF02744">
    <property type="entry name" value="GalP_UDP_tr_C"/>
    <property type="match status" value="1"/>
</dbReference>
<keyword evidence="7 10" id="KW-0548">Nucleotidyltransferase</keyword>
<dbReference type="HOGENOM" id="CLU_047799_0_0_9"/>
<evidence type="ECO:0000259" key="11">
    <source>
        <dbReference type="Pfam" id="PF01087"/>
    </source>
</evidence>
<dbReference type="GO" id="GO:0006012">
    <property type="term" value="P:galactose metabolic process"/>
    <property type="evidence" value="ECO:0007669"/>
    <property type="project" value="UniProtKB-UniRule"/>
</dbReference>
<dbReference type="PIRSF" id="PIRSF006005">
    <property type="entry name" value="GalT_BS"/>
    <property type="match status" value="1"/>
</dbReference>
<evidence type="ECO:0000256" key="6">
    <source>
        <dbReference type="ARBA" id="ARBA00022679"/>
    </source>
</evidence>
<protein>
    <recommendedName>
        <fullName evidence="10">Galactose-1-phosphate uridylyltransferase</fullName>
        <shortName evidence="10">Gal-1-P uridylyltransferase</shortName>
        <ecNumber evidence="10">2.7.7.12</ecNumber>
    </recommendedName>
    <alternativeName>
        <fullName evidence="10">UDP-glucose--hexose-1-phosphate uridylyltransferase</fullName>
    </alternativeName>
</protein>
<evidence type="ECO:0000256" key="7">
    <source>
        <dbReference type="ARBA" id="ARBA00022695"/>
    </source>
</evidence>
<sequence>MDLIRKFVEQVIDKSDYTELDKYYLYNHVLHLVGKCEKECQEASIIDVKDALVEQAVLNQKIDDLSSSKDSLGCELMNLITPIPSVLNQRFNEMYAQDKKRAIADFYELSKANDYVKTKAIAKNIYFKTPTDYGNLEITINLSKPEKDPKQIALAKKLAPSGYPLCQLCMENEGYYGRVDHPARTNHRIVRFNLGEEVWGFQYSPYAYFNEHCIFLDGKHEPMVISKETFSNLLEIVEKFPGYFAGSNADLPIVGGSILTHEHYQGGRHVFAMEEAPVEKSFRFAGFENVSAGIVKWPMSVIRLNGSDKAELVALSAKILDSWRKYSDEKVNVKAFDGDVLHHTITPIARMKNGNYELDLVLRDNQTSEEYPDGIFHPHKDVQHIKKENIGLIEVMGLAILPPRLKDELAEVGKHILGTSNEMKEYHRVWADEIKQNHPEATAENITEIVNQETGRVFARVLEDAGVYKRNKQGQEAFMRFVENVGLE</sequence>
<organism evidence="13 14">
    <name type="scientific">Ligilactobacillus ruminis (strain ATCC 27782 / RF3)</name>
    <name type="common">Lactobacillus ruminis</name>
    <dbReference type="NCBI Taxonomy" id="1069534"/>
    <lineage>
        <taxon>Bacteria</taxon>
        <taxon>Bacillati</taxon>
        <taxon>Bacillota</taxon>
        <taxon>Bacilli</taxon>
        <taxon>Lactobacillales</taxon>
        <taxon>Lactobacillaceae</taxon>
        <taxon>Ligilactobacillus</taxon>
    </lineage>
</organism>
<comment type="similarity">
    <text evidence="4 10">Belongs to the galactose-1-phosphate uridylyltransferase type 2 family.</text>
</comment>
<dbReference type="InterPro" id="IPR000766">
    <property type="entry name" value="GalP_uridyl_Trfase_II"/>
</dbReference>
<keyword evidence="14" id="KW-1185">Reference proteome</keyword>
<keyword evidence="9 10" id="KW-0119">Carbohydrate metabolism</keyword>
<feature type="domain" description="Galactose-1-phosphate uridyl transferase C-terminal" evidence="12">
    <location>
        <begin position="238"/>
        <end position="431"/>
    </location>
</feature>
<dbReference type="Proteomes" id="UP000001279">
    <property type="component" value="Chromosome"/>
</dbReference>
<dbReference type="UniPathway" id="UPA00214"/>
<dbReference type="EMBL" id="CP003032">
    <property type="protein sequence ID" value="AEN78038.1"/>
    <property type="molecule type" value="Genomic_DNA"/>
</dbReference>
<dbReference type="NCBIfam" id="NF003633">
    <property type="entry name" value="PRK05270.2-2"/>
    <property type="match status" value="1"/>
</dbReference>
<evidence type="ECO:0000256" key="1">
    <source>
        <dbReference type="ARBA" id="ARBA00001107"/>
    </source>
</evidence>
<dbReference type="InterPro" id="IPR005850">
    <property type="entry name" value="GalP_Utransf_C"/>
</dbReference>
<feature type="domain" description="Galactose-1-phosphate uridyl transferase N-terminal" evidence="11">
    <location>
        <begin position="16"/>
        <end position="222"/>
    </location>
</feature>
<accession>G2SN75</accession>
<evidence type="ECO:0000313" key="14">
    <source>
        <dbReference type="Proteomes" id="UP000001279"/>
    </source>
</evidence>
<dbReference type="PANTHER" id="PTHR39191">
    <property type="entry name" value="GALACTOSE-1-PHOSPHATE URIDYLYLTRANSFERASE"/>
    <property type="match status" value="1"/>
</dbReference>
<dbReference type="STRING" id="1069534.LRC_07530"/>
<dbReference type="AlphaFoldDB" id="G2SN75"/>
<evidence type="ECO:0000256" key="10">
    <source>
        <dbReference type="HAMAP-Rule" id="MF_00571"/>
    </source>
</evidence>
<dbReference type="Pfam" id="PF01087">
    <property type="entry name" value="GalP_UDP_transf"/>
    <property type="match status" value="1"/>
</dbReference>
<dbReference type="HAMAP" id="MF_00571">
    <property type="entry name" value="GalP_UDP_trans"/>
    <property type="match status" value="1"/>
</dbReference>
<keyword evidence="5 10" id="KW-0963">Cytoplasm</keyword>
<dbReference type="PATRIC" id="fig|1069534.5.peg.832"/>
<dbReference type="NCBIfam" id="TIGR01239">
    <property type="entry name" value="galT_2"/>
    <property type="match status" value="1"/>
</dbReference>
<comment type="subcellular location">
    <subcellularLocation>
        <location evidence="2 10">Cytoplasm</location>
    </subcellularLocation>
</comment>
<keyword evidence="6 10" id="KW-0808">Transferase</keyword>
<evidence type="ECO:0000256" key="5">
    <source>
        <dbReference type="ARBA" id="ARBA00022490"/>
    </source>
</evidence>
<comment type="catalytic activity">
    <reaction evidence="1 10">
        <text>alpha-D-galactose 1-phosphate + UDP-alpha-D-glucose = alpha-D-glucose 1-phosphate + UDP-alpha-D-galactose</text>
        <dbReference type="Rhea" id="RHEA:13989"/>
        <dbReference type="ChEBI" id="CHEBI:58336"/>
        <dbReference type="ChEBI" id="CHEBI:58601"/>
        <dbReference type="ChEBI" id="CHEBI:58885"/>
        <dbReference type="ChEBI" id="CHEBI:66914"/>
        <dbReference type="EC" id="2.7.7.12"/>
    </reaction>
</comment>
<evidence type="ECO:0000256" key="8">
    <source>
        <dbReference type="ARBA" id="ARBA00023144"/>
    </source>
</evidence>
<evidence type="ECO:0000256" key="4">
    <source>
        <dbReference type="ARBA" id="ARBA00008706"/>
    </source>
</evidence>
<dbReference type="InterPro" id="IPR023425">
    <property type="entry name" value="GalP_uridyl_Trfase_II_CS"/>
</dbReference>
<dbReference type="eggNOG" id="COG4468">
    <property type="taxonomic scope" value="Bacteria"/>
</dbReference>
<evidence type="ECO:0000256" key="3">
    <source>
        <dbReference type="ARBA" id="ARBA00004947"/>
    </source>
</evidence>
<dbReference type="PANTHER" id="PTHR39191:SF1">
    <property type="entry name" value="DUF4922 DOMAIN-CONTAINING PROTEIN"/>
    <property type="match status" value="1"/>
</dbReference>
<keyword evidence="8 10" id="KW-0299">Galactose metabolism</keyword>
<evidence type="ECO:0000256" key="2">
    <source>
        <dbReference type="ARBA" id="ARBA00004496"/>
    </source>
</evidence>
<dbReference type="RefSeq" id="WP_014073258.1">
    <property type="nucleotide sequence ID" value="NC_015975.1"/>
</dbReference>
<dbReference type="NCBIfam" id="NF003629">
    <property type="entry name" value="PRK05270.1-2"/>
    <property type="match status" value="1"/>
</dbReference>
<dbReference type="KEGG" id="lrm:LRC_07530"/>
<dbReference type="GeneID" id="29802172"/>
<dbReference type="NCBIfam" id="NF003631">
    <property type="entry name" value="PRK05270.1-5"/>
    <property type="match status" value="1"/>
</dbReference>
<evidence type="ECO:0000259" key="12">
    <source>
        <dbReference type="Pfam" id="PF02744"/>
    </source>
</evidence>